<keyword evidence="13" id="KW-0547">Nucleotide-binding</keyword>
<evidence type="ECO:0000256" key="21">
    <source>
        <dbReference type="ARBA" id="ARBA00024827"/>
    </source>
</evidence>
<dbReference type="InterPro" id="IPR035965">
    <property type="entry name" value="PAS-like_dom_sf"/>
</dbReference>
<feature type="transmembrane region" description="Helical" evidence="23">
    <location>
        <begin position="196"/>
        <end position="215"/>
    </location>
</feature>
<dbReference type="AlphaFoldDB" id="A0A6L6U9Z5"/>
<keyword evidence="16 23" id="KW-1133">Transmembrane helix</keyword>
<evidence type="ECO:0000256" key="18">
    <source>
        <dbReference type="ARBA" id="ARBA00023012"/>
    </source>
</evidence>
<comment type="catalytic activity">
    <reaction evidence="1">
        <text>ATP + protein L-histidine = ADP + protein N-phospho-L-histidine.</text>
        <dbReference type="EC" id="2.7.13.3"/>
    </reaction>
</comment>
<dbReference type="InterPro" id="IPR029095">
    <property type="entry name" value="NarX-like_N"/>
</dbReference>
<evidence type="ECO:0000256" key="12">
    <source>
        <dbReference type="ARBA" id="ARBA00022723"/>
    </source>
</evidence>
<dbReference type="PANTHER" id="PTHR24421">
    <property type="entry name" value="NITRATE/NITRITE SENSOR PROTEIN NARX-RELATED"/>
    <property type="match status" value="1"/>
</dbReference>
<keyword evidence="9" id="KW-0597">Phosphoprotein</keyword>
<dbReference type="Gene3D" id="1.20.5.1930">
    <property type="match status" value="1"/>
</dbReference>
<evidence type="ECO:0000313" key="25">
    <source>
        <dbReference type="EMBL" id="MUU79151.1"/>
    </source>
</evidence>
<dbReference type="Pfam" id="PF07730">
    <property type="entry name" value="HisKA_3"/>
    <property type="match status" value="1"/>
</dbReference>
<gene>
    <name evidence="25" type="ORF">GN138_11900</name>
</gene>
<dbReference type="EC" id="2.7.13.3" evidence="5"/>
<keyword evidence="12" id="KW-0479">Metal-binding</keyword>
<evidence type="ECO:0000256" key="14">
    <source>
        <dbReference type="ARBA" id="ARBA00022777"/>
    </source>
</evidence>
<dbReference type="GO" id="GO:0000155">
    <property type="term" value="F:phosphorelay sensor kinase activity"/>
    <property type="evidence" value="ECO:0007669"/>
    <property type="project" value="InterPro"/>
</dbReference>
<accession>A0A6L6U9Z5</accession>
<evidence type="ECO:0000256" key="4">
    <source>
        <dbReference type="ARBA" id="ARBA00004496"/>
    </source>
</evidence>
<evidence type="ECO:0000256" key="17">
    <source>
        <dbReference type="ARBA" id="ARBA00023004"/>
    </source>
</evidence>
<evidence type="ECO:0000259" key="24">
    <source>
        <dbReference type="PROSITE" id="PS50109"/>
    </source>
</evidence>
<dbReference type="InterPro" id="IPR004358">
    <property type="entry name" value="Sig_transdc_His_kin-like_C"/>
</dbReference>
<evidence type="ECO:0000256" key="10">
    <source>
        <dbReference type="ARBA" id="ARBA00022679"/>
    </source>
</evidence>
<evidence type="ECO:0000256" key="19">
    <source>
        <dbReference type="ARBA" id="ARBA00023014"/>
    </source>
</evidence>
<keyword evidence="14" id="KW-0418">Kinase</keyword>
<organism evidence="25 26">
    <name type="scientific">Winogradskyella endarachnes</name>
    <dbReference type="NCBI Taxonomy" id="2681965"/>
    <lineage>
        <taxon>Bacteria</taxon>
        <taxon>Pseudomonadati</taxon>
        <taxon>Bacteroidota</taxon>
        <taxon>Flavobacteriia</taxon>
        <taxon>Flavobacteriales</taxon>
        <taxon>Flavobacteriaceae</taxon>
        <taxon>Winogradskyella</taxon>
    </lineage>
</organism>
<reference evidence="25 26" key="1">
    <citation type="submission" date="2019-12" db="EMBL/GenBank/DDBJ databases">
        <authorList>
            <person name="Li J."/>
        </authorList>
    </citation>
    <scope>NUCLEOTIDE SEQUENCE [LARGE SCALE GENOMIC DNA]</scope>
    <source>
        <strain evidence="25 26">HL2-2</strain>
    </source>
</reference>
<dbReference type="InterPro" id="IPR036890">
    <property type="entry name" value="HATPase_C_sf"/>
</dbReference>
<evidence type="ECO:0000256" key="2">
    <source>
        <dbReference type="ARBA" id="ARBA00001966"/>
    </source>
</evidence>
<dbReference type="GO" id="GO:0005737">
    <property type="term" value="C:cytoplasm"/>
    <property type="evidence" value="ECO:0007669"/>
    <property type="project" value="UniProtKB-SubCell"/>
</dbReference>
<evidence type="ECO:0000256" key="9">
    <source>
        <dbReference type="ARBA" id="ARBA00022553"/>
    </source>
</evidence>
<evidence type="ECO:0000256" key="1">
    <source>
        <dbReference type="ARBA" id="ARBA00000085"/>
    </source>
</evidence>
<keyword evidence="26" id="KW-1185">Reference proteome</keyword>
<evidence type="ECO:0000256" key="20">
    <source>
        <dbReference type="ARBA" id="ARBA00023136"/>
    </source>
</evidence>
<dbReference type="Proteomes" id="UP000478208">
    <property type="component" value="Unassembled WGS sequence"/>
</dbReference>
<proteinExistence type="predicted"/>
<keyword evidence="17" id="KW-0408">Iron</keyword>
<dbReference type="Gene3D" id="3.30.565.10">
    <property type="entry name" value="Histidine kinase-like ATPase, C-terminal domain"/>
    <property type="match status" value="1"/>
</dbReference>
<dbReference type="InterPro" id="IPR011712">
    <property type="entry name" value="Sig_transdc_His_kin_sub3_dim/P"/>
</dbReference>
<evidence type="ECO:0000256" key="8">
    <source>
        <dbReference type="ARBA" id="ARBA00022490"/>
    </source>
</evidence>
<dbReference type="Pfam" id="PF13426">
    <property type="entry name" value="PAS_9"/>
    <property type="match status" value="1"/>
</dbReference>
<evidence type="ECO:0000256" key="16">
    <source>
        <dbReference type="ARBA" id="ARBA00022989"/>
    </source>
</evidence>
<keyword evidence="18" id="KW-0902">Two-component regulatory system</keyword>
<comment type="cofactor">
    <cofactor evidence="2">
        <name>[4Fe-4S] cluster</name>
        <dbReference type="ChEBI" id="CHEBI:49883"/>
    </cofactor>
</comment>
<evidence type="ECO:0000256" key="5">
    <source>
        <dbReference type="ARBA" id="ARBA00012438"/>
    </source>
</evidence>
<evidence type="ECO:0000256" key="23">
    <source>
        <dbReference type="SAM" id="Phobius"/>
    </source>
</evidence>
<keyword evidence="7" id="KW-0004">4Fe-4S</keyword>
<dbReference type="GO" id="GO:0016020">
    <property type="term" value="C:membrane"/>
    <property type="evidence" value="ECO:0007669"/>
    <property type="project" value="UniProtKB-SubCell"/>
</dbReference>
<feature type="transmembrane region" description="Helical" evidence="23">
    <location>
        <begin position="20"/>
        <end position="38"/>
    </location>
</feature>
<dbReference type="CDD" id="cd16917">
    <property type="entry name" value="HATPase_UhpB-NarQ-NarX-like"/>
    <property type="match status" value="1"/>
</dbReference>
<evidence type="ECO:0000256" key="15">
    <source>
        <dbReference type="ARBA" id="ARBA00022840"/>
    </source>
</evidence>
<dbReference type="RefSeq" id="WP_157364221.1">
    <property type="nucleotide sequence ID" value="NZ_WOWS01000004.1"/>
</dbReference>
<dbReference type="PROSITE" id="PS50109">
    <property type="entry name" value="HIS_KIN"/>
    <property type="match status" value="1"/>
</dbReference>
<keyword evidence="10" id="KW-0808">Transferase</keyword>
<dbReference type="Pfam" id="PF02518">
    <property type="entry name" value="HATPase_c"/>
    <property type="match status" value="1"/>
</dbReference>
<comment type="function">
    <text evidence="21">Member of the two-component regulatory system NreB/NreC involved in the control of dissimilatory nitrate/nitrite reduction in response to oxygen. NreB functions as a direct oxygen sensor histidine kinase which is autophosphorylated, in the absence of oxygen, probably at the conserved histidine residue, and transfers its phosphate group probably to a conserved aspartate residue of NreC. NreB/NreC activates the expression of the nitrate (narGHJI) and nitrite (nir) reductase operons, as well as the putative nitrate transporter gene narT.</text>
</comment>
<evidence type="ECO:0000256" key="6">
    <source>
        <dbReference type="ARBA" id="ARBA00017322"/>
    </source>
</evidence>
<evidence type="ECO:0000256" key="22">
    <source>
        <dbReference type="ARBA" id="ARBA00030800"/>
    </source>
</evidence>
<name>A0A6L6U9Z5_9FLAO</name>
<keyword evidence="15" id="KW-0067">ATP-binding</keyword>
<dbReference type="InterPro" id="IPR005467">
    <property type="entry name" value="His_kinase_dom"/>
</dbReference>
<dbReference type="InterPro" id="IPR000014">
    <property type="entry name" value="PAS"/>
</dbReference>
<dbReference type="PANTHER" id="PTHR24421:SF10">
    <property type="entry name" value="NITRATE_NITRITE SENSOR PROTEIN NARQ"/>
    <property type="match status" value="1"/>
</dbReference>
<comment type="subcellular location">
    <subcellularLocation>
        <location evidence="4">Cytoplasm</location>
    </subcellularLocation>
    <subcellularLocation>
        <location evidence="3">Membrane</location>
        <topology evidence="3">Multi-pass membrane protein</topology>
    </subcellularLocation>
</comment>
<keyword evidence="20 23" id="KW-0472">Membrane</keyword>
<dbReference type="SUPFAM" id="SSF55874">
    <property type="entry name" value="ATPase domain of HSP90 chaperone/DNA topoisomerase II/histidine kinase"/>
    <property type="match status" value="1"/>
</dbReference>
<dbReference type="SUPFAM" id="SSF55785">
    <property type="entry name" value="PYP-like sensor domain (PAS domain)"/>
    <property type="match status" value="1"/>
</dbReference>
<dbReference type="SMART" id="SM00387">
    <property type="entry name" value="HATPase_c"/>
    <property type="match status" value="1"/>
</dbReference>
<feature type="domain" description="Histidine kinase" evidence="24">
    <location>
        <begin position="512"/>
        <end position="604"/>
    </location>
</feature>
<dbReference type="Pfam" id="PF13675">
    <property type="entry name" value="PilJ"/>
    <property type="match status" value="1"/>
</dbReference>
<dbReference type="InterPro" id="IPR050482">
    <property type="entry name" value="Sensor_HK_TwoCompSys"/>
</dbReference>
<dbReference type="EMBL" id="WOWS01000004">
    <property type="protein sequence ID" value="MUU79151.1"/>
    <property type="molecule type" value="Genomic_DNA"/>
</dbReference>
<sequence length="604" mass="68760">MTTNVSSLDNRTFSKLRRLYIIALSAIALSVFISQIFVRNYLDDQQSDSTVINVAGRQRMLSQRITKEILLISIENKIPNKIELKNQLIKTLNLWETSHNGLQKGNDSINLPGENSNEILAMYKKISPYHETILKATKAIIKSVENNPETSSASLTENIELIKENEAPFLQLMDKIVNQYNLEANEKVDRLRNLELILVLITLAILLGEFIFIFWPSAKFVKATIKRLLKSETQALKIARDADVLREKNENSVKELRKLNEVMDRTLLFARVRSDGSIIHLGDKFSRLFKVSHFTKGLKLSEIISINKNEQKTINNLLANHSKIGWQGEVKGTKINKESVWLEMYIIPFYSVNEKSEFIIISSDVTTRKNAQLEVQKLTNERYLEQMNQQKIIASKIIENQEKEQNRIAKDIHDGIGQMLTGLKFNLESINPKDVEKSTIKVEYLKELASNIIQGVRTATFNLAPPELGDYGIIPALTKLTQELNKFTNKKIEFYNKTGFDQRLDSLVEINIYRITQEAINNAIKYAESSHIIVTLSHSSTILSILIDDNGIGFDTKNTNNPSKESGGMGMMFMKERISYINGRFFVASSPENGTRITLNIPIT</sequence>
<evidence type="ECO:0000256" key="7">
    <source>
        <dbReference type="ARBA" id="ARBA00022485"/>
    </source>
</evidence>
<keyword evidence="19" id="KW-0411">Iron-sulfur</keyword>
<dbReference type="InterPro" id="IPR003594">
    <property type="entry name" value="HATPase_dom"/>
</dbReference>
<dbReference type="Gene3D" id="3.30.450.20">
    <property type="entry name" value="PAS domain"/>
    <property type="match status" value="1"/>
</dbReference>
<protein>
    <recommendedName>
        <fullName evidence="6">Oxygen sensor histidine kinase NreB</fullName>
        <ecNumber evidence="5">2.7.13.3</ecNumber>
    </recommendedName>
    <alternativeName>
        <fullName evidence="22">Nitrogen regulation protein B</fullName>
    </alternativeName>
</protein>
<dbReference type="GO" id="GO:0005524">
    <property type="term" value="F:ATP binding"/>
    <property type="evidence" value="ECO:0007669"/>
    <property type="project" value="UniProtKB-KW"/>
</dbReference>
<dbReference type="GO" id="GO:0051539">
    <property type="term" value="F:4 iron, 4 sulfur cluster binding"/>
    <property type="evidence" value="ECO:0007669"/>
    <property type="project" value="UniProtKB-KW"/>
</dbReference>
<evidence type="ECO:0000256" key="13">
    <source>
        <dbReference type="ARBA" id="ARBA00022741"/>
    </source>
</evidence>
<dbReference type="GO" id="GO:0046983">
    <property type="term" value="F:protein dimerization activity"/>
    <property type="evidence" value="ECO:0007669"/>
    <property type="project" value="InterPro"/>
</dbReference>
<evidence type="ECO:0000256" key="11">
    <source>
        <dbReference type="ARBA" id="ARBA00022692"/>
    </source>
</evidence>
<evidence type="ECO:0000313" key="26">
    <source>
        <dbReference type="Proteomes" id="UP000478208"/>
    </source>
</evidence>
<evidence type="ECO:0000256" key="3">
    <source>
        <dbReference type="ARBA" id="ARBA00004141"/>
    </source>
</evidence>
<dbReference type="PRINTS" id="PR00344">
    <property type="entry name" value="BCTRLSENSOR"/>
</dbReference>
<keyword evidence="8" id="KW-0963">Cytoplasm</keyword>
<dbReference type="GO" id="GO:0046872">
    <property type="term" value="F:metal ion binding"/>
    <property type="evidence" value="ECO:0007669"/>
    <property type="project" value="UniProtKB-KW"/>
</dbReference>
<comment type="caution">
    <text evidence="25">The sequence shown here is derived from an EMBL/GenBank/DDBJ whole genome shotgun (WGS) entry which is preliminary data.</text>
</comment>
<keyword evidence="11 23" id="KW-0812">Transmembrane</keyword>